<dbReference type="GO" id="GO:0046872">
    <property type="term" value="F:metal ion binding"/>
    <property type="evidence" value="ECO:0007669"/>
    <property type="project" value="InterPro"/>
</dbReference>
<dbReference type="InterPro" id="IPR024344">
    <property type="entry name" value="MDMPI_metal-binding"/>
</dbReference>
<dbReference type="InterPro" id="IPR013917">
    <property type="entry name" value="tRNA_wybutosine-synth"/>
</dbReference>
<evidence type="ECO:0000313" key="4">
    <source>
        <dbReference type="EMBL" id="XCH74163.1"/>
    </source>
</evidence>
<name>A0AAU7M7N8_9ACTN</name>
<dbReference type="SUPFAM" id="SSF109854">
    <property type="entry name" value="DinB/YfiT-like putative metalloenzymes"/>
    <property type="match status" value="1"/>
</dbReference>
<dbReference type="InterPro" id="IPR034660">
    <property type="entry name" value="DinB/YfiT-like"/>
</dbReference>
<feature type="domain" description="tRNA wybutosine-synthesis" evidence="1">
    <location>
        <begin position="195"/>
        <end position="241"/>
    </location>
</feature>
<evidence type="ECO:0000259" key="2">
    <source>
        <dbReference type="Pfam" id="PF11716"/>
    </source>
</evidence>
<reference evidence="4" key="2">
    <citation type="submission" date="2024-06" db="EMBL/GenBank/DDBJ databases">
        <title>Micromonospora mangrovi CCTCC AA 2012012 genome sequences.</title>
        <authorList>
            <person name="Gao J."/>
        </authorList>
    </citation>
    <scope>NUCLEOTIDE SEQUENCE</scope>
    <source>
        <strain evidence="4">CCTCC AA 2012012</strain>
    </source>
</reference>
<dbReference type="NCBIfam" id="TIGR03083">
    <property type="entry name" value="maleylpyruvate isomerase family mycothiol-dependent enzyme"/>
    <property type="match status" value="1"/>
</dbReference>
<dbReference type="NCBIfam" id="TIGR03084">
    <property type="entry name" value="TIGR03084 family metal-binding protein"/>
    <property type="match status" value="1"/>
</dbReference>
<evidence type="ECO:0000313" key="3">
    <source>
        <dbReference type="EMBL" id="XBP93465.1"/>
    </source>
</evidence>
<dbReference type="Pfam" id="PF08608">
    <property type="entry name" value="Wyosine_form"/>
    <property type="match status" value="1"/>
</dbReference>
<proteinExistence type="predicted"/>
<organism evidence="3">
    <name type="scientific">Micromonospora sp. CCTCC AA 2012012</name>
    <dbReference type="NCBI Taxonomy" id="3111921"/>
    <lineage>
        <taxon>Bacteria</taxon>
        <taxon>Bacillati</taxon>
        <taxon>Actinomycetota</taxon>
        <taxon>Actinomycetes</taxon>
        <taxon>Micromonosporales</taxon>
        <taxon>Micromonosporaceae</taxon>
        <taxon>Micromonospora</taxon>
    </lineage>
</organism>
<dbReference type="InterPro" id="IPR017518">
    <property type="entry name" value="CHP03084"/>
</dbReference>
<gene>
    <name evidence="4" type="ORF">ABUL08_28515</name>
    <name evidence="3" type="ORF">VK199_28430</name>
</gene>
<dbReference type="InterPro" id="IPR017517">
    <property type="entry name" value="Maleyloyr_isom"/>
</dbReference>
<sequence length="273" mass="28912">MADQETAGAAAPNVVAALTADGAELDAMIVGLDEAGWRTPTPAPGWTVAHQVAHLAATFKLAGLAAADPDTFQAVTSRLSPDFNANVDAALAGYLADPPPVLLSRWQEEKAFAEKALGAIPGDRIVPWLVRPLPASVLACAGMMELFGHGQDIADALGVRRTFTDRIRFLVGFAVRTWDFGYQARGLETPDAQLRFELTAPSGARWTFGPADSDQVVSGSAADFCLLVTRRRHVDDLDLSATGEVARHWLTIAQAYRGPAGEGRAPGQFAAHA</sequence>
<accession>A0AAU7M7N8</accession>
<dbReference type="EMBL" id="CP157762">
    <property type="protein sequence ID" value="XBP93465.1"/>
    <property type="molecule type" value="Genomic_DNA"/>
</dbReference>
<dbReference type="AlphaFoldDB" id="A0AAU7M7N8"/>
<dbReference type="Gene3D" id="1.20.120.450">
    <property type="entry name" value="dinb family like domain"/>
    <property type="match status" value="1"/>
</dbReference>
<evidence type="ECO:0000259" key="1">
    <source>
        <dbReference type="Pfam" id="PF08608"/>
    </source>
</evidence>
<feature type="domain" description="Mycothiol-dependent maleylpyruvate isomerase metal-binding" evidence="2">
    <location>
        <begin position="22"/>
        <end position="154"/>
    </location>
</feature>
<reference evidence="3" key="1">
    <citation type="submission" date="2024-01" db="EMBL/GenBank/DDBJ databases">
        <title>The genome sequence of Micromonospora mangrovi CCTCC AA 2012012.</title>
        <authorList>
            <person name="Gao J."/>
        </authorList>
    </citation>
    <scope>NUCLEOTIDE SEQUENCE</scope>
    <source>
        <strain evidence="3">CCTCC AA 2012012</strain>
    </source>
</reference>
<dbReference type="Pfam" id="PF11716">
    <property type="entry name" value="MDMPI_N"/>
    <property type="match status" value="1"/>
</dbReference>
<protein>
    <submittedName>
        <fullName evidence="3">TIGR03084 family metal-binding protein</fullName>
    </submittedName>
</protein>
<dbReference type="RefSeq" id="WP_350933125.1">
    <property type="nucleotide sequence ID" value="NZ_CP157762.1"/>
</dbReference>
<dbReference type="EMBL" id="CP159342">
    <property type="protein sequence ID" value="XCH74163.1"/>
    <property type="molecule type" value="Genomic_DNA"/>
</dbReference>